<dbReference type="GO" id="GO:0043190">
    <property type="term" value="C:ATP-binding cassette (ABC) transporter complex"/>
    <property type="evidence" value="ECO:0007669"/>
    <property type="project" value="InterPro"/>
</dbReference>
<evidence type="ECO:0000256" key="6">
    <source>
        <dbReference type="ARBA" id="ARBA00022989"/>
    </source>
</evidence>
<dbReference type="InterPro" id="IPR017871">
    <property type="entry name" value="ABC_transporter-like_CS"/>
</dbReference>
<feature type="transmembrane region" description="Helical" evidence="8">
    <location>
        <begin position="887"/>
        <end position="909"/>
    </location>
</feature>
<evidence type="ECO:0000313" key="11">
    <source>
        <dbReference type="EMBL" id="MBB3105226.1"/>
    </source>
</evidence>
<keyword evidence="4" id="KW-0547">Nucleotide-binding</keyword>
<keyword evidence="3 8" id="KW-0812">Transmembrane</keyword>
<comment type="subcellular location">
    <subcellularLocation>
        <location evidence="8">Cell inner membrane</location>
        <topology evidence="8">Multi-pass membrane protein</topology>
    </subcellularLocation>
    <subcellularLocation>
        <location evidence="1">Membrane</location>
        <topology evidence="1">Multi-pass membrane protein</topology>
    </subcellularLocation>
</comment>
<comment type="similarity">
    <text evidence="2 8">Belongs to the ABC-2 integral membrane protein family.</text>
</comment>
<dbReference type="PANTHER" id="PTHR43038:SF3">
    <property type="entry name" value="ABC TRANSPORTER G FAMILY MEMBER 20 ISOFORM X1"/>
    <property type="match status" value="1"/>
</dbReference>
<dbReference type="SUPFAM" id="SSF52540">
    <property type="entry name" value="P-loop containing nucleoside triphosphate hydrolases"/>
    <property type="match status" value="2"/>
</dbReference>
<dbReference type="SMART" id="SM00382">
    <property type="entry name" value="AAA"/>
    <property type="match status" value="2"/>
</dbReference>
<keyword evidence="8" id="KW-1003">Cell membrane</keyword>
<dbReference type="GO" id="GO:0005524">
    <property type="term" value="F:ATP binding"/>
    <property type="evidence" value="ECO:0007669"/>
    <property type="project" value="UniProtKB-KW"/>
</dbReference>
<dbReference type="InterPro" id="IPR027417">
    <property type="entry name" value="P-loop_NTPase"/>
</dbReference>
<dbReference type="InterPro" id="IPR013525">
    <property type="entry name" value="ABC2_TM"/>
</dbReference>
<dbReference type="GO" id="GO:0140359">
    <property type="term" value="F:ABC-type transporter activity"/>
    <property type="evidence" value="ECO:0007669"/>
    <property type="project" value="InterPro"/>
</dbReference>
<evidence type="ECO:0000256" key="7">
    <source>
        <dbReference type="ARBA" id="ARBA00023136"/>
    </source>
</evidence>
<feature type="transmembrane region" description="Helical" evidence="8">
    <location>
        <begin position="916"/>
        <end position="939"/>
    </location>
</feature>
<dbReference type="PROSITE" id="PS00211">
    <property type="entry name" value="ABC_TRANSPORTER_1"/>
    <property type="match status" value="1"/>
</dbReference>
<dbReference type="InterPro" id="IPR000412">
    <property type="entry name" value="ABC_2_transport"/>
</dbReference>
<feature type="transmembrane region" description="Helical" evidence="8">
    <location>
        <begin position="777"/>
        <end position="803"/>
    </location>
</feature>
<dbReference type="Gene3D" id="3.40.50.300">
    <property type="entry name" value="P-loop containing nucleotide triphosphate hydrolases"/>
    <property type="match status" value="2"/>
</dbReference>
<keyword evidence="7 8" id="KW-0472">Membrane</keyword>
<dbReference type="PROSITE" id="PS51012">
    <property type="entry name" value="ABC_TM2"/>
    <property type="match status" value="1"/>
</dbReference>
<feature type="transmembrane region" description="Helical" evidence="8">
    <location>
        <begin position="858"/>
        <end position="881"/>
    </location>
</feature>
<dbReference type="Proteomes" id="UP000549250">
    <property type="component" value="Unassembled WGS sequence"/>
</dbReference>
<reference evidence="11 12" key="1">
    <citation type="submission" date="2020-08" db="EMBL/GenBank/DDBJ databases">
        <title>Genomic Encyclopedia of Type Strains, Phase III (KMG-III): the genomes of soil and plant-associated and newly described type strains.</title>
        <authorList>
            <person name="Whitman W."/>
        </authorList>
    </citation>
    <scope>NUCLEOTIDE SEQUENCE [LARGE SCALE GENOMIC DNA]</scope>
    <source>
        <strain evidence="11 12">CECT 4462</strain>
    </source>
</reference>
<keyword evidence="12" id="KW-1185">Reference proteome</keyword>
<dbReference type="Pfam" id="PF00005">
    <property type="entry name" value="ABC_tran"/>
    <property type="match status" value="2"/>
</dbReference>
<evidence type="ECO:0000256" key="8">
    <source>
        <dbReference type="RuleBase" id="RU361157"/>
    </source>
</evidence>
<evidence type="ECO:0000256" key="1">
    <source>
        <dbReference type="ARBA" id="ARBA00004141"/>
    </source>
</evidence>
<protein>
    <recommendedName>
        <fullName evidence="8">Transport permease protein</fullName>
    </recommendedName>
</protein>
<dbReference type="InterPro" id="IPR047817">
    <property type="entry name" value="ABC2_TM_bact-type"/>
</dbReference>
<organism evidence="11 12">
    <name type="scientific">Azomonas macrocytogenes</name>
    <name type="common">Azotobacter macrocytogenes</name>
    <dbReference type="NCBI Taxonomy" id="69962"/>
    <lineage>
        <taxon>Bacteria</taxon>
        <taxon>Pseudomonadati</taxon>
        <taxon>Pseudomonadota</taxon>
        <taxon>Gammaproteobacteria</taxon>
        <taxon>Pseudomonadales</taxon>
        <taxon>Pseudomonadaceae</taxon>
        <taxon>Azomonas</taxon>
    </lineage>
</organism>
<feature type="domain" description="ABC transmembrane type-2" evidence="10">
    <location>
        <begin position="746"/>
        <end position="972"/>
    </location>
</feature>
<evidence type="ECO:0000259" key="10">
    <source>
        <dbReference type="PROSITE" id="PS51012"/>
    </source>
</evidence>
<evidence type="ECO:0000259" key="9">
    <source>
        <dbReference type="PROSITE" id="PS50893"/>
    </source>
</evidence>
<feature type="domain" description="ABC transporter" evidence="9">
    <location>
        <begin position="9"/>
        <end position="242"/>
    </location>
</feature>
<feature type="transmembrane region" description="Helical" evidence="8">
    <location>
        <begin position="823"/>
        <end position="846"/>
    </location>
</feature>
<evidence type="ECO:0000256" key="5">
    <source>
        <dbReference type="ARBA" id="ARBA00022840"/>
    </source>
</evidence>
<sequence>MNTQMPAVVQARELVKVFPGSPLGPALDQVSLSITSGRLTALVGPDGAGKTTLLRLMAGLMKANSGTLEILGLNVATQPQAVQDRISYMPQRFGLYEDLSVQENLDLYADLHGVPSALRNERFAHLLQMTDLTHFTERPAGKLSGGMKQKLGLACTLVRSPDLLLLDEPTVGVDPLSRRELWEIVQRLVDEEKLSVIISTAYMDEAQRCAHIFVMYQGRLLAQGSPEDLCEPARERCFVATPALGTPARTLQAKLLDDSENIIDAVPEAGQVRFIQSPQADPARLATLLTGVAYHRVPVRLEDGVQTLLRQQRPAETLILDEAAASAIGETRPPMIEVRDLVRRFGDFTAVASTSFSVQRGEIFGLLGPNGAGKTTTFRMLCGLLPASSGHLEVAGVNLRTARATARRKVGYVSQKFALYGNLTVSENLTFFGGAYGLSGTALRERMDAVLGQFDLRDQLQMRSGELPGGYQQRLAMAVALLHEPEILFLDEPTSGIDPLARRSFWRRITALAQAGTTIIVTTHFMEEAEYCDRILIQDAGRVLALGTPAEVRQQAGGMRDMNSAFIGIVEQARAQQQPQATPVAAAPTPAAAMTTAKTVAHGGFWRRLASLTRKEFRQLLRDRSNLAIGVVLPIVLILIFGYGISLDIENAPVAVVLEDASSTAREVVAGLGGSPYLAPIWVNTMPAAERLMRERRVDGIVRVPADFSRRLVRGDAQLQLLLHGTDANSASTLRGYVNSAIGQWSQRQADRNGRLGPMPGVALAERLWFNAANTSTWYLVPGLIALIMTLVGAFLTALVVAREWERGTLEALFVTPVRSLEILLAKMIPYFMVGMLGLSLCLAAARLLFHVPIQGSLIVLLISSTLYMLVALGIGLVISAKTRNQFLASQVAVLTTFLPALMLSGFLFDLRNVPAAIQVIGTILPATYFVELLKTLFLAGNNWPLIVRDWAVLAGYAVLLLGAARLMTRKTLD</sequence>
<dbReference type="AlphaFoldDB" id="A0A839T9U1"/>
<dbReference type="PANTHER" id="PTHR43038">
    <property type="entry name" value="ATP-BINDING CASSETTE, SUB-FAMILY H, MEMBER 1"/>
    <property type="match status" value="1"/>
</dbReference>
<accession>A0A839T9U1</accession>
<keyword evidence="5" id="KW-0067">ATP-binding</keyword>
<name>A0A839T9U1_AZOMA</name>
<evidence type="ECO:0000256" key="3">
    <source>
        <dbReference type="ARBA" id="ARBA00022692"/>
    </source>
</evidence>
<evidence type="ECO:0000313" key="12">
    <source>
        <dbReference type="Proteomes" id="UP000549250"/>
    </source>
</evidence>
<comment type="caution">
    <text evidence="11">The sequence shown here is derived from an EMBL/GenBank/DDBJ whole genome shotgun (WGS) entry which is preliminary data.</text>
</comment>
<dbReference type="Pfam" id="PF12698">
    <property type="entry name" value="ABC2_membrane_3"/>
    <property type="match status" value="1"/>
</dbReference>
<dbReference type="EMBL" id="JACHXI010000029">
    <property type="protein sequence ID" value="MBB3105226.1"/>
    <property type="molecule type" value="Genomic_DNA"/>
</dbReference>
<evidence type="ECO:0000256" key="4">
    <source>
        <dbReference type="ARBA" id="ARBA00022741"/>
    </source>
</evidence>
<evidence type="ECO:0000256" key="2">
    <source>
        <dbReference type="ARBA" id="ARBA00007783"/>
    </source>
</evidence>
<dbReference type="PROSITE" id="PS50893">
    <property type="entry name" value="ABC_TRANSPORTER_2"/>
    <property type="match status" value="2"/>
</dbReference>
<gene>
    <name evidence="11" type="ORF">FHR87_003661</name>
</gene>
<keyword evidence="6 8" id="KW-1133">Transmembrane helix</keyword>
<dbReference type="Gene3D" id="3.40.1710.10">
    <property type="entry name" value="abc type-2 transporter like domain"/>
    <property type="match status" value="1"/>
</dbReference>
<feature type="transmembrane region" description="Helical" evidence="8">
    <location>
        <begin position="627"/>
        <end position="645"/>
    </location>
</feature>
<dbReference type="InterPro" id="IPR003439">
    <property type="entry name" value="ABC_transporter-like_ATP-bd"/>
</dbReference>
<dbReference type="CDD" id="cd03230">
    <property type="entry name" value="ABC_DR_subfamily_A"/>
    <property type="match status" value="1"/>
</dbReference>
<feature type="domain" description="ABC transporter" evidence="9">
    <location>
        <begin position="336"/>
        <end position="565"/>
    </location>
</feature>
<dbReference type="PRINTS" id="PR00164">
    <property type="entry name" value="ABC2TRNSPORT"/>
</dbReference>
<dbReference type="InterPro" id="IPR003593">
    <property type="entry name" value="AAA+_ATPase"/>
</dbReference>
<feature type="transmembrane region" description="Helical" evidence="8">
    <location>
        <begin position="951"/>
        <end position="969"/>
    </location>
</feature>
<proteinExistence type="inferred from homology"/>
<dbReference type="GO" id="GO:0016887">
    <property type="term" value="F:ATP hydrolysis activity"/>
    <property type="evidence" value="ECO:0007669"/>
    <property type="project" value="InterPro"/>
</dbReference>
<keyword evidence="8" id="KW-0813">Transport</keyword>